<keyword evidence="2" id="KW-1185">Reference proteome</keyword>
<evidence type="ECO:0000313" key="1">
    <source>
        <dbReference type="EMBL" id="KAI7995529.1"/>
    </source>
</evidence>
<gene>
    <name evidence="1" type="ORF">LOK49_LG11G01675</name>
</gene>
<accession>A0ACC0G3P5</accession>
<protein>
    <submittedName>
        <fullName evidence="1">Replication factor C subunit 3</fullName>
    </submittedName>
</protein>
<reference evidence="1 2" key="1">
    <citation type="journal article" date="2022" name="Plant J.">
        <title>Chromosome-level genome of Camellia lanceoleosa provides a valuable resource for understanding genome evolution and self-incompatibility.</title>
        <authorList>
            <person name="Gong W."/>
            <person name="Xiao S."/>
            <person name="Wang L."/>
            <person name="Liao Z."/>
            <person name="Chang Y."/>
            <person name="Mo W."/>
            <person name="Hu G."/>
            <person name="Li W."/>
            <person name="Zhao G."/>
            <person name="Zhu H."/>
            <person name="Hu X."/>
            <person name="Ji K."/>
            <person name="Xiang X."/>
            <person name="Song Q."/>
            <person name="Yuan D."/>
            <person name="Jin S."/>
            <person name="Zhang L."/>
        </authorList>
    </citation>
    <scope>NUCLEOTIDE SEQUENCE [LARGE SCALE GENOMIC DNA]</scope>
    <source>
        <strain evidence="1">SQ_2022a</strain>
    </source>
</reference>
<evidence type="ECO:0000313" key="2">
    <source>
        <dbReference type="Proteomes" id="UP001060215"/>
    </source>
</evidence>
<dbReference type="Proteomes" id="UP001060215">
    <property type="component" value="Chromosome 12"/>
</dbReference>
<comment type="caution">
    <text evidence="1">The sequence shown here is derived from an EMBL/GenBank/DDBJ whole genome shotgun (WGS) entry which is preliminary data.</text>
</comment>
<organism evidence="1 2">
    <name type="scientific">Camellia lanceoleosa</name>
    <dbReference type="NCBI Taxonomy" id="1840588"/>
    <lineage>
        <taxon>Eukaryota</taxon>
        <taxon>Viridiplantae</taxon>
        <taxon>Streptophyta</taxon>
        <taxon>Embryophyta</taxon>
        <taxon>Tracheophyta</taxon>
        <taxon>Spermatophyta</taxon>
        <taxon>Magnoliopsida</taxon>
        <taxon>eudicotyledons</taxon>
        <taxon>Gunneridae</taxon>
        <taxon>Pentapetalae</taxon>
        <taxon>asterids</taxon>
        <taxon>Ericales</taxon>
        <taxon>Theaceae</taxon>
        <taxon>Camellia</taxon>
    </lineage>
</organism>
<proteinExistence type="predicted"/>
<name>A0ACC0G3P5_9ERIC</name>
<sequence length="106" mass="12026">MVLYDVDKVSKNIQHLIKWIMDCYTDSCKLILCCEDDVDILDQVKNCCKVIEVDAPVTHEIMEVLIQIASKGDFDLLMSFAAKIAIKPKQNLRKAIMALEACKAHK</sequence>
<dbReference type="EMBL" id="CM045769">
    <property type="protein sequence ID" value="KAI7995529.1"/>
    <property type="molecule type" value="Genomic_DNA"/>
</dbReference>